<organism evidence="2 3">
    <name type="scientific">Furculomyces boomerangus</name>
    <dbReference type="NCBI Taxonomy" id="61424"/>
    <lineage>
        <taxon>Eukaryota</taxon>
        <taxon>Fungi</taxon>
        <taxon>Fungi incertae sedis</taxon>
        <taxon>Zoopagomycota</taxon>
        <taxon>Kickxellomycotina</taxon>
        <taxon>Harpellomycetes</taxon>
        <taxon>Harpellales</taxon>
        <taxon>Harpellaceae</taxon>
        <taxon>Furculomyces</taxon>
    </lineage>
</organism>
<dbReference type="Proteomes" id="UP000245699">
    <property type="component" value="Unassembled WGS sequence"/>
</dbReference>
<dbReference type="EMBL" id="MBFT01000571">
    <property type="protein sequence ID" value="PVU89131.1"/>
    <property type="molecule type" value="Genomic_DNA"/>
</dbReference>
<protein>
    <submittedName>
        <fullName evidence="2">Uncharacterized protein</fullName>
    </submittedName>
</protein>
<keyword evidence="1" id="KW-0472">Membrane</keyword>
<evidence type="ECO:0000256" key="1">
    <source>
        <dbReference type="SAM" id="Phobius"/>
    </source>
</evidence>
<feature type="transmembrane region" description="Helical" evidence="1">
    <location>
        <begin position="25"/>
        <end position="48"/>
    </location>
</feature>
<keyword evidence="3" id="KW-1185">Reference proteome</keyword>
<sequence length="219" mass="24012">MTSSMTSILTLGSNLGLFSEMDLDVSLVGLGLATMASLGSSAGLIYLFHPFVTKILIERSNEKVFKEDSNVKINTTEKKLGLPNFKQIHKEAMGLTGANTEFTDFGKEGVNGKSVEVGPFVIDGKKQILAIDESTQLTLLTPSFTGLGFNKTRVKVGELQRSTGGKVFRTWKLANPSNKPKSILDKIHNSNLSEFTVIWRMASTPQERQVMSQINKLIN</sequence>
<accession>A0A2T9Y9W5</accession>
<comment type="caution">
    <text evidence="2">The sequence shown here is derived from an EMBL/GenBank/DDBJ whole genome shotgun (WGS) entry which is preliminary data.</text>
</comment>
<name>A0A2T9Y9W5_9FUNG</name>
<evidence type="ECO:0000313" key="3">
    <source>
        <dbReference type="Proteomes" id="UP000245699"/>
    </source>
</evidence>
<dbReference type="AlphaFoldDB" id="A0A2T9Y9W5"/>
<proteinExistence type="predicted"/>
<evidence type="ECO:0000313" key="2">
    <source>
        <dbReference type="EMBL" id="PVU89131.1"/>
    </source>
</evidence>
<dbReference type="OrthoDB" id="10586328at2759"/>
<keyword evidence="1" id="KW-1133">Transmembrane helix</keyword>
<keyword evidence="1" id="KW-0812">Transmembrane</keyword>
<reference evidence="2 3" key="1">
    <citation type="journal article" date="2018" name="MBio">
        <title>Comparative Genomics Reveals the Core Gene Toolbox for the Fungus-Insect Symbiosis.</title>
        <authorList>
            <person name="Wang Y."/>
            <person name="Stata M."/>
            <person name="Wang W."/>
            <person name="Stajich J.E."/>
            <person name="White M.M."/>
            <person name="Moncalvo J.M."/>
        </authorList>
    </citation>
    <scope>NUCLEOTIDE SEQUENCE [LARGE SCALE GENOMIC DNA]</scope>
    <source>
        <strain evidence="2 3">AUS-77-4</strain>
    </source>
</reference>
<gene>
    <name evidence="2" type="ORF">BB559_005227</name>
</gene>